<dbReference type="AlphaFoldDB" id="A0A6N7W2R5"/>
<dbReference type="SUPFAM" id="SSF53613">
    <property type="entry name" value="Ribokinase-like"/>
    <property type="match status" value="1"/>
</dbReference>
<evidence type="ECO:0000313" key="5">
    <source>
        <dbReference type="Proteomes" id="UP000470875"/>
    </source>
</evidence>
<dbReference type="InterPro" id="IPR011611">
    <property type="entry name" value="PfkB_dom"/>
</dbReference>
<sequence length="298" mass="31204">MLSVNISLQQMPERGSSVRALSATSMPGGGFTTLAVAAAQGVNTNLAAPLGTGPNSYTVRRQLKAAGIHVLTDVLVGDIGVAIVMVQADGHTTTIITPGVESEPTFQEMENIELFPGDLVHVSGADLSSPAAGVLAEWGGALPDDVTLVLSVSPAVEEVPYPIWVALLERADIVTMNIREAAALTRILEESAPGVSIRDFVSPDTAMVRRLGVMGCEVQQNAYTEKIRLEPYAAHRMDNAGVGDTHVATMCASLLQGLDLVAACERANAAAALMVARKTSLPAPTPAEIDQVMERGRV</sequence>
<dbReference type="InterPro" id="IPR029056">
    <property type="entry name" value="Ribokinase-like"/>
</dbReference>
<dbReference type="Proteomes" id="UP000470875">
    <property type="component" value="Unassembled WGS sequence"/>
</dbReference>
<evidence type="ECO:0000259" key="3">
    <source>
        <dbReference type="Pfam" id="PF00294"/>
    </source>
</evidence>
<dbReference type="Gene3D" id="3.40.1190.20">
    <property type="match status" value="1"/>
</dbReference>
<dbReference type="GO" id="GO:0005829">
    <property type="term" value="C:cytosol"/>
    <property type="evidence" value="ECO:0007669"/>
    <property type="project" value="TreeGrafter"/>
</dbReference>
<comment type="caution">
    <text evidence="4">The sequence shown here is derived from an EMBL/GenBank/DDBJ whole genome shotgun (WGS) entry which is preliminary data.</text>
</comment>
<name>A0A6N7W2R5_9ACTO</name>
<gene>
    <name evidence="4" type="ORF">FYJ24_02160</name>
</gene>
<protein>
    <submittedName>
        <fullName evidence="4">Carbohydrate kinase</fullName>
    </submittedName>
</protein>
<keyword evidence="2 4" id="KW-0418">Kinase</keyword>
<evidence type="ECO:0000313" key="4">
    <source>
        <dbReference type="EMBL" id="MSS83585.1"/>
    </source>
</evidence>
<dbReference type="EMBL" id="VULO01000002">
    <property type="protein sequence ID" value="MSS83585.1"/>
    <property type="molecule type" value="Genomic_DNA"/>
</dbReference>
<reference evidence="4 5" key="1">
    <citation type="submission" date="2019-08" db="EMBL/GenBank/DDBJ databases">
        <title>In-depth cultivation of the pig gut microbiome towards novel bacterial diversity and tailored functional studies.</title>
        <authorList>
            <person name="Wylensek D."/>
            <person name="Hitch T.C.A."/>
            <person name="Clavel T."/>
        </authorList>
    </citation>
    <scope>NUCLEOTIDE SEQUENCE [LARGE SCALE GENOMIC DNA]</scope>
    <source>
        <strain evidence="4 5">WB03_NA08</strain>
    </source>
</reference>
<accession>A0A6N7W2R5</accession>
<dbReference type="GO" id="GO:0016301">
    <property type="term" value="F:kinase activity"/>
    <property type="evidence" value="ECO:0007669"/>
    <property type="project" value="UniProtKB-KW"/>
</dbReference>
<dbReference type="PANTHER" id="PTHR10584">
    <property type="entry name" value="SUGAR KINASE"/>
    <property type="match status" value="1"/>
</dbReference>
<keyword evidence="5" id="KW-1185">Reference proteome</keyword>
<evidence type="ECO:0000256" key="2">
    <source>
        <dbReference type="ARBA" id="ARBA00022777"/>
    </source>
</evidence>
<evidence type="ECO:0000256" key="1">
    <source>
        <dbReference type="ARBA" id="ARBA00022679"/>
    </source>
</evidence>
<keyword evidence="1" id="KW-0808">Transferase</keyword>
<dbReference type="PANTHER" id="PTHR10584:SF166">
    <property type="entry name" value="RIBOKINASE"/>
    <property type="match status" value="1"/>
</dbReference>
<feature type="domain" description="Carbohydrate kinase PfkB" evidence="3">
    <location>
        <begin position="4"/>
        <end position="279"/>
    </location>
</feature>
<dbReference type="Pfam" id="PF00294">
    <property type="entry name" value="PfkB"/>
    <property type="match status" value="1"/>
</dbReference>
<organism evidence="4 5">
    <name type="scientific">Scrofimicrobium canadense</name>
    <dbReference type="NCBI Taxonomy" id="2652290"/>
    <lineage>
        <taxon>Bacteria</taxon>
        <taxon>Bacillati</taxon>
        <taxon>Actinomycetota</taxon>
        <taxon>Actinomycetes</taxon>
        <taxon>Actinomycetales</taxon>
        <taxon>Actinomycetaceae</taxon>
        <taxon>Scrofimicrobium</taxon>
    </lineage>
</organism>
<proteinExistence type="predicted"/>